<feature type="domain" description="Ribonucleotide reductase large subunit C-terminal" evidence="5">
    <location>
        <begin position="31"/>
        <end position="164"/>
    </location>
</feature>
<organism evidence="6">
    <name type="scientific">uncultured Caudovirales phage</name>
    <dbReference type="NCBI Taxonomy" id="2100421"/>
    <lineage>
        <taxon>Viruses</taxon>
        <taxon>Duplodnaviria</taxon>
        <taxon>Heunggongvirae</taxon>
        <taxon>Uroviricota</taxon>
        <taxon>Caudoviricetes</taxon>
        <taxon>Peduoviridae</taxon>
        <taxon>Maltschvirus</taxon>
        <taxon>Maltschvirus maltsch</taxon>
    </lineage>
</organism>
<keyword evidence="3" id="KW-0560">Oxidoreductase</keyword>
<gene>
    <name evidence="6" type="ORF">UFOVP383_86</name>
</gene>
<evidence type="ECO:0000259" key="5">
    <source>
        <dbReference type="Pfam" id="PF02867"/>
    </source>
</evidence>
<evidence type="ECO:0000256" key="2">
    <source>
        <dbReference type="ARBA" id="ARBA00022628"/>
    </source>
</evidence>
<dbReference type="EMBL" id="LR798321">
    <property type="protein sequence ID" value="CAB5223488.1"/>
    <property type="molecule type" value="Genomic_DNA"/>
</dbReference>
<protein>
    <submittedName>
        <fullName evidence="6">Ribonucleotide reductase large subunit, C-terminal</fullName>
    </submittedName>
</protein>
<keyword evidence="2" id="KW-0846">Cobalamin</keyword>
<dbReference type="GO" id="GO:0031419">
    <property type="term" value="F:cobalamin binding"/>
    <property type="evidence" value="ECO:0007669"/>
    <property type="project" value="UniProtKB-KW"/>
</dbReference>
<dbReference type="InterPro" id="IPR050862">
    <property type="entry name" value="RdRp_reductase_class-2"/>
</dbReference>
<dbReference type="PRINTS" id="PR01183">
    <property type="entry name" value="RIBORDTASEM1"/>
</dbReference>
<dbReference type="Pfam" id="PF02867">
    <property type="entry name" value="Ribonuc_red_lgC"/>
    <property type="match status" value="1"/>
</dbReference>
<dbReference type="PANTHER" id="PTHR43371:SF1">
    <property type="entry name" value="RIBONUCLEOSIDE-DIPHOSPHATE REDUCTASE"/>
    <property type="match status" value="1"/>
</dbReference>
<evidence type="ECO:0000313" key="6">
    <source>
        <dbReference type="EMBL" id="CAB5223488.1"/>
    </source>
</evidence>
<name>A0A6J7X2X2_9CAUD</name>
<evidence type="ECO:0000256" key="1">
    <source>
        <dbReference type="ARBA" id="ARBA00001922"/>
    </source>
</evidence>
<reference evidence="6" key="1">
    <citation type="submission" date="2020-05" db="EMBL/GenBank/DDBJ databases">
        <authorList>
            <person name="Chiriac C."/>
            <person name="Salcher M."/>
            <person name="Ghai R."/>
            <person name="Kavagutti S V."/>
        </authorList>
    </citation>
    <scope>NUCLEOTIDE SEQUENCE</scope>
</reference>
<keyword evidence="4" id="KW-0170">Cobalt</keyword>
<sequence>MSLKENARCEKIARTGRVESWLEDPQGRLPVSCAVIVVEDSMEGKDGIEASWRFVSHGLRNGAGVAVHLSNLRPKGKENGKGLTASGPCSFGKIYSTLNEILRRGGKFKNGAVVLHLDYDHPDAMEFVSMERKELQWAKRAVNVDEHFFERTTPEFRAALIKSIANGDVWLVKKKYNAKGERVYFQVCLEVAMPSRGTCLLEHINLGACSIDEIKGAFIEGMTELCQLHARTGVGDTGEYLGPEKDKQVGLGMLGLANFLAINGISYKDFGDALEAFMIDDPHPWCHHWESTFAGKAVVALYEGIEAAEDIAYRHDMERAFAIAPTASCSYRYLDSRGFTTAPEIAPPIARLVDRDSETMGVERFEYGPVEIAEEVGWEAFRKVADGICQLLDDTGLFHGYSANWWSDLVTCNEAFIKEWLDSPQTSIYYALQVQSGTQAKDDVGVELGESLTSFFGLEDEDPGQCDLVNPGFCAACAE</sequence>
<dbReference type="Gene3D" id="3.20.70.20">
    <property type="match status" value="1"/>
</dbReference>
<dbReference type="InterPro" id="IPR000788">
    <property type="entry name" value="RNR_lg_C"/>
</dbReference>
<proteinExistence type="predicted"/>
<evidence type="ECO:0000256" key="3">
    <source>
        <dbReference type="ARBA" id="ARBA00023002"/>
    </source>
</evidence>
<comment type="cofactor">
    <cofactor evidence="1">
        <name>adenosylcob(III)alamin</name>
        <dbReference type="ChEBI" id="CHEBI:18408"/>
    </cofactor>
</comment>
<dbReference type="SUPFAM" id="SSF51998">
    <property type="entry name" value="PFL-like glycyl radical enzymes"/>
    <property type="match status" value="1"/>
</dbReference>
<dbReference type="PANTHER" id="PTHR43371">
    <property type="entry name" value="VITAMIN B12-DEPENDENT RIBONUCLEOTIDE REDUCTASE"/>
    <property type="match status" value="1"/>
</dbReference>
<accession>A0A6J7X2X2</accession>
<dbReference type="GO" id="GO:0004748">
    <property type="term" value="F:ribonucleoside-diphosphate reductase activity, thioredoxin disulfide as acceptor"/>
    <property type="evidence" value="ECO:0007669"/>
    <property type="project" value="TreeGrafter"/>
</dbReference>
<evidence type="ECO:0000256" key="4">
    <source>
        <dbReference type="ARBA" id="ARBA00023285"/>
    </source>
</evidence>